<comment type="caution">
    <text evidence="3">The sequence shown here is derived from an EMBL/GenBank/DDBJ whole genome shotgun (WGS) entry which is preliminary data.</text>
</comment>
<feature type="region of interest" description="Disordered" evidence="1">
    <location>
        <begin position="106"/>
        <end position="125"/>
    </location>
</feature>
<dbReference type="AlphaFoldDB" id="A0A7W9B416"/>
<keyword evidence="4" id="KW-1185">Reference proteome</keyword>
<feature type="chain" id="PRO_5031335435" evidence="2">
    <location>
        <begin position="27"/>
        <end position="171"/>
    </location>
</feature>
<dbReference type="RefSeq" id="WP_184096230.1">
    <property type="nucleotide sequence ID" value="NZ_JACIJH010000002.1"/>
</dbReference>
<accession>A0A7W9B416</accession>
<name>A0A7W9B416_9SPHN</name>
<feature type="compositionally biased region" description="Basic and acidic residues" evidence="1">
    <location>
        <begin position="106"/>
        <end position="118"/>
    </location>
</feature>
<dbReference type="EMBL" id="JACIJH010000002">
    <property type="protein sequence ID" value="MBB5705845.1"/>
    <property type="molecule type" value="Genomic_DNA"/>
</dbReference>
<feature type="signal peptide" evidence="2">
    <location>
        <begin position="1"/>
        <end position="26"/>
    </location>
</feature>
<evidence type="ECO:0000313" key="4">
    <source>
        <dbReference type="Proteomes" id="UP000537161"/>
    </source>
</evidence>
<dbReference type="PROSITE" id="PS51257">
    <property type="entry name" value="PROKAR_LIPOPROTEIN"/>
    <property type="match status" value="1"/>
</dbReference>
<evidence type="ECO:0000313" key="3">
    <source>
        <dbReference type="EMBL" id="MBB5705845.1"/>
    </source>
</evidence>
<organism evidence="3 4">
    <name type="scientific">Sphingopyxis panaciterrulae</name>
    <dbReference type="NCBI Taxonomy" id="462372"/>
    <lineage>
        <taxon>Bacteria</taxon>
        <taxon>Pseudomonadati</taxon>
        <taxon>Pseudomonadota</taxon>
        <taxon>Alphaproteobacteria</taxon>
        <taxon>Sphingomonadales</taxon>
        <taxon>Sphingomonadaceae</taxon>
        <taxon>Sphingopyxis</taxon>
    </lineage>
</organism>
<evidence type="ECO:0000256" key="2">
    <source>
        <dbReference type="SAM" id="SignalP"/>
    </source>
</evidence>
<protein>
    <submittedName>
        <fullName evidence="3">Uncharacterized protein (DUF2141 family)</fullName>
    </submittedName>
</protein>
<gene>
    <name evidence="3" type="ORF">FHR21_001178</name>
</gene>
<evidence type="ECO:0000256" key="1">
    <source>
        <dbReference type="SAM" id="MobiDB-lite"/>
    </source>
</evidence>
<sequence>MSKMFFAGILAAGAACALVAPVAAQGATLGPAAALCNKNATAVLVDVRGFKAHTGTLRVQIYNADKSYLEKRKWLDRIDVPVSHSGNMQVCVPVEKPGNYVVSVRHDLNGNGKSDRSDGGGLSGNPDMKVTDFIFNRKPKLTTVSFAVGGATKRVPVTLNYVSGLSFEPVK</sequence>
<keyword evidence="2" id="KW-0732">Signal</keyword>
<dbReference type="Proteomes" id="UP000537161">
    <property type="component" value="Unassembled WGS sequence"/>
</dbReference>
<dbReference type="Pfam" id="PF09912">
    <property type="entry name" value="DUF2141"/>
    <property type="match status" value="1"/>
</dbReference>
<dbReference type="InterPro" id="IPR018673">
    <property type="entry name" value="DUF2141"/>
</dbReference>
<proteinExistence type="predicted"/>
<reference evidence="3 4" key="1">
    <citation type="submission" date="2020-08" db="EMBL/GenBank/DDBJ databases">
        <title>Genomic Encyclopedia of Type Strains, Phase IV (KMG-IV): sequencing the most valuable type-strain genomes for metagenomic binning, comparative biology and taxonomic classification.</title>
        <authorList>
            <person name="Goeker M."/>
        </authorList>
    </citation>
    <scope>NUCLEOTIDE SEQUENCE [LARGE SCALE GENOMIC DNA]</scope>
    <source>
        <strain evidence="3 4">DSM 27163</strain>
    </source>
</reference>